<dbReference type="EMBL" id="BAAAJK010000014">
    <property type="protein sequence ID" value="GAA1391705.1"/>
    <property type="molecule type" value="Genomic_DNA"/>
</dbReference>
<dbReference type="Pfam" id="PF12697">
    <property type="entry name" value="Abhydrolase_6"/>
    <property type="match status" value="1"/>
</dbReference>
<dbReference type="Proteomes" id="UP001501414">
    <property type="component" value="Unassembled WGS sequence"/>
</dbReference>
<dbReference type="InterPro" id="IPR052897">
    <property type="entry name" value="Sec-Metab_Biosynth_Hydrolase"/>
</dbReference>
<dbReference type="GO" id="GO:0016787">
    <property type="term" value="F:hydrolase activity"/>
    <property type="evidence" value="ECO:0007669"/>
    <property type="project" value="UniProtKB-KW"/>
</dbReference>
<sequence length="279" mass="29338">MKQVVLVPGFWHGTWCWNLTTIGLAGRGIPSVAVDLQGQGLDGVPPESYWRRPFEEDAFASESSPVASITATTAARDLISKLGSIGGGELCVVVAHSMGGAVATLAAELEPSLFSHIVYVAALAPVDGVPAGAYMASPNSTGEQGTALLRADPRTVGASRMDTGDRGGHEAIRAALYGDVPVPIADAAITLLNVDAPVGTALEPVSATRENFGSVPRTYVVCERDRMIPPRMQEEYVEAMDRISATTTNVVRIDSSHSPFLSQPDVLAEVIAEAWKGAR</sequence>
<evidence type="ECO:0000313" key="3">
    <source>
        <dbReference type="Proteomes" id="UP001501414"/>
    </source>
</evidence>
<dbReference type="InterPro" id="IPR000073">
    <property type="entry name" value="AB_hydrolase_1"/>
</dbReference>
<comment type="caution">
    <text evidence="2">The sequence shown here is derived from an EMBL/GenBank/DDBJ whole genome shotgun (WGS) entry which is preliminary data.</text>
</comment>
<keyword evidence="2" id="KW-0378">Hydrolase</keyword>
<dbReference type="SUPFAM" id="SSF53474">
    <property type="entry name" value="alpha/beta-Hydrolases"/>
    <property type="match status" value="1"/>
</dbReference>
<reference evidence="3" key="1">
    <citation type="journal article" date="2019" name="Int. J. Syst. Evol. Microbiol.">
        <title>The Global Catalogue of Microorganisms (GCM) 10K type strain sequencing project: providing services to taxonomists for standard genome sequencing and annotation.</title>
        <authorList>
            <consortium name="The Broad Institute Genomics Platform"/>
            <consortium name="The Broad Institute Genome Sequencing Center for Infectious Disease"/>
            <person name="Wu L."/>
            <person name="Ma J."/>
        </authorList>
    </citation>
    <scope>NUCLEOTIDE SEQUENCE [LARGE SCALE GENOMIC DNA]</scope>
    <source>
        <strain evidence="3">JCM 11896</strain>
    </source>
</reference>
<dbReference type="InterPro" id="IPR029058">
    <property type="entry name" value="AB_hydrolase_fold"/>
</dbReference>
<dbReference type="PANTHER" id="PTHR37017:SF11">
    <property type="entry name" value="ESTERASE_LIPASE_THIOESTERASE DOMAIN-CONTAINING PROTEIN"/>
    <property type="match status" value="1"/>
</dbReference>
<name>A0ABP4IIM4_9PSEU</name>
<keyword evidence="3" id="KW-1185">Reference proteome</keyword>
<accession>A0ABP4IIM4</accession>
<gene>
    <name evidence="2" type="ORF">GCM10009613_34720</name>
</gene>
<feature type="domain" description="AB hydrolase-1" evidence="1">
    <location>
        <begin position="4"/>
        <end position="270"/>
    </location>
</feature>
<dbReference type="PANTHER" id="PTHR37017">
    <property type="entry name" value="AB HYDROLASE-1 DOMAIN-CONTAINING PROTEIN-RELATED"/>
    <property type="match status" value="1"/>
</dbReference>
<protein>
    <submittedName>
        <fullName evidence="2">Alpha/beta hydrolase</fullName>
    </submittedName>
</protein>
<dbReference type="Gene3D" id="3.40.50.1820">
    <property type="entry name" value="alpha/beta hydrolase"/>
    <property type="match status" value="1"/>
</dbReference>
<organism evidence="2 3">
    <name type="scientific">Pseudonocardia kongjuensis</name>
    <dbReference type="NCBI Taxonomy" id="102227"/>
    <lineage>
        <taxon>Bacteria</taxon>
        <taxon>Bacillati</taxon>
        <taxon>Actinomycetota</taxon>
        <taxon>Actinomycetes</taxon>
        <taxon>Pseudonocardiales</taxon>
        <taxon>Pseudonocardiaceae</taxon>
        <taxon>Pseudonocardia</taxon>
    </lineage>
</organism>
<proteinExistence type="predicted"/>
<evidence type="ECO:0000313" key="2">
    <source>
        <dbReference type="EMBL" id="GAA1391705.1"/>
    </source>
</evidence>
<evidence type="ECO:0000259" key="1">
    <source>
        <dbReference type="Pfam" id="PF12697"/>
    </source>
</evidence>